<dbReference type="PANTHER" id="PTHR11349">
    <property type="entry name" value="NUCLEOSIDE DIPHOSPHATE KINASE"/>
    <property type="match status" value="1"/>
</dbReference>
<dbReference type="InterPro" id="IPR001564">
    <property type="entry name" value="Nucleoside_diP_kinase"/>
</dbReference>
<sequence>MSGSQPMSGAVVAGVDLDRWAVILCKPDTVVRGLVDQVLERITAAGFAVSDRLDLIAESWQPHVVYRDLLADTGRRKLRDLPAAIDAAFTGQQVTVALAHGAPGIHARLRHLIGDTDPARAGAGTIRGDLGEDSLAAANVEKRLVRNLVHTSDDPAAAHREYGTWYGPGRRLQVSDFDHCSVILCKPDAVERGLVDAVLKRIEAAGVTVATRRDVIVQRWQIDVHYWDLLVDADHFADRDIPTCLDDAYTGKAVTVALAYGEPGVHERLRQLIGHFDPTRAAPGTIRGDLGNDSLERALTEQRLVHNLVHTSDDPDAARRDFGTWYGAAQGALLTPPPADLHQLTTAEH</sequence>
<dbReference type="GO" id="GO:0006228">
    <property type="term" value="P:UTP biosynthetic process"/>
    <property type="evidence" value="ECO:0007669"/>
    <property type="project" value="InterPro"/>
</dbReference>
<proteinExistence type="inferred from homology"/>
<dbReference type="AlphaFoldDB" id="A0AAW8F3X5"/>
<dbReference type="InterPro" id="IPR034907">
    <property type="entry name" value="NDK-like_dom"/>
</dbReference>
<dbReference type="Pfam" id="PF00334">
    <property type="entry name" value="NDK"/>
    <property type="match status" value="2"/>
</dbReference>
<comment type="similarity">
    <text evidence="2 7 8">Belongs to the NDK family.</text>
</comment>
<evidence type="ECO:0000313" key="11">
    <source>
        <dbReference type="Proteomes" id="UP001234216"/>
    </source>
</evidence>
<evidence type="ECO:0000256" key="3">
    <source>
        <dbReference type="ARBA" id="ARBA00012966"/>
    </source>
</evidence>
<evidence type="ECO:0000256" key="8">
    <source>
        <dbReference type="RuleBase" id="RU004011"/>
    </source>
</evidence>
<keyword evidence="4" id="KW-0808">Transferase</keyword>
<accession>A0AAW8F3X5</accession>
<organism evidence="10 11">
    <name type="scientific">Streptomyces canus</name>
    <dbReference type="NCBI Taxonomy" id="58343"/>
    <lineage>
        <taxon>Bacteria</taxon>
        <taxon>Bacillati</taxon>
        <taxon>Actinomycetota</taxon>
        <taxon>Actinomycetes</taxon>
        <taxon>Kitasatosporales</taxon>
        <taxon>Streptomycetaceae</taxon>
        <taxon>Streptomyces</taxon>
        <taxon>Streptomyces aurantiacus group</taxon>
    </lineage>
</organism>
<dbReference type="GO" id="GO:0006183">
    <property type="term" value="P:GTP biosynthetic process"/>
    <property type="evidence" value="ECO:0007669"/>
    <property type="project" value="InterPro"/>
</dbReference>
<comment type="caution">
    <text evidence="7">Lacks conserved residue(s) required for the propagation of feature annotation.</text>
</comment>
<keyword evidence="5 10" id="KW-0418">Kinase</keyword>
<evidence type="ECO:0000256" key="2">
    <source>
        <dbReference type="ARBA" id="ARBA00008142"/>
    </source>
</evidence>
<dbReference type="GO" id="GO:0006241">
    <property type="term" value="P:CTP biosynthetic process"/>
    <property type="evidence" value="ECO:0007669"/>
    <property type="project" value="InterPro"/>
</dbReference>
<dbReference type="InterPro" id="IPR036850">
    <property type="entry name" value="NDK-like_dom_sf"/>
</dbReference>
<gene>
    <name evidence="10" type="ORF">QFZ22_000468</name>
</gene>
<dbReference type="SMART" id="SM00562">
    <property type="entry name" value="NDK"/>
    <property type="match status" value="1"/>
</dbReference>
<evidence type="ECO:0000313" key="10">
    <source>
        <dbReference type="EMBL" id="MDQ0904483.1"/>
    </source>
</evidence>
<dbReference type="SUPFAM" id="SSF54919">
    <property type="entry name" value="Nucleoside diphosphate kinase, NDK"/>
    <property type="match status" value="2"/>
</dbReference>
<comment type="cofactor">
    <cofactor evidence="1">
        <name>Mg(2+)</name>
        <dbReference type="ChEBI" id="CHEBI:18420"/>
    </cofactor>
</comment>
<name>A0AAW8F3X5_9ACTN</name>
<dbReference type="PRINTS" id="PR01243">
    <property type="entry name" value="NUCDPKINASE"/>
</dbReference>
<evidence type="ECO:0000256" key="7">
    <source>
        <dbReference type="PROSITE-ProRule" id="PRU00706"/>
    </source>
</evidence>
<evidence type="ECO:0000256" key="6">
    <source>
        <dbReference type="ARBA" id="ARBA00023080"/>
    </source>
</evidence>
<dbReference type="Proteomes" id="UP001234216">
    <property type="component" value="Unassembled WGS sequence"/>
</dbReference>
<dbReference type="PROSITE" id="PS51374">
    <property type="entry name" value="NDPK_LIKE"/>
    <property type="match status" value="2"/>
</dbReference>
<keyword evidence="6" id="KW-0546">Nucleotide metabolism</keyword>
<comment type="caution">
    <text evidence="10">The sequence shown here is derived from an EMBL/GenBank/DDBJ whole genome shotgun (WGS) entry which is preliminary data.</text>
</comment>
<evidence type="ECO:0000256" key="4">
    <source>
        <dbReference type="ARBA" id="ARBA00022679"/>
    </source>
</evidence>
<evidence type="ECO:0000259" key="9">
    <source>
        <dbReference type="SMART" id="SM00562"/>
    </source>
</evidence>
<evidence type="ECO:0000256" key="5">
    <source>
        <dbReference type="ARBA" id="ARBA00022777"/>
    </source>
</evidence>
<dbReference type="EMBL" id="JAUSZV010000003">
    <property type="protein sequence ID" value="MDQ0904483.1"/>
    <property type="molecule type" value="Genomic_DNA"/>
</dbReference>
<protein>
    <recommendedName>
        <fullName evidence="3">nucleoside-diphosphate kinase</fullName>
        <ecNumber evidence="3">2.7.4.6</ecNumber>
    </recommendedName>
</protein>
<dbReference type="GO" id="GO:0004550">
    <property type="term" value="F:nucleoside diphosphate kinase activity"/>
    <property type="evidence" value="ECO:0007669"/>
    <property type="project" value="UniProtKB-EC"/>
</dbReference>
<dbReference type="Gene3D" id="3.30.70.141">
    <property type="entry name" value="Nucleoside diphosphate kinase-like domain"/>
    <property type="match status" value="2"/>
</dbReference>
<feature type="domain" description="Nucleoside diphosphate kinase-like" evidence="9">
    <location>
        <begin position="178"/>
        <end position="333"/>
    </location>
</feature>
<dbReference type="EC" id="2.7.4.6" evidence="3"/>
<evidence type="ECO:0000256" key="1">
    <source>
        <dbReference type="ARBA" id="ARBA00001946"/>
    </source>
</evidence>
<dbReference type="RefSeq" id="WP_306972073.1">
    <property type="nucleotide sequence ID" value="NZ_JAUSZV010000003.1"/>
</dbReference>
<reference evidence="10" key="1">
    <citation type="submission" date="2023-07" db="EMBL/GenBank/DDBJ databases">
        <title>Comparative genomics of wheat-associated soil bacteria to identify genetic determinants of phenazine resistance.</title>
        <authorList>
            <person name="Mouncey N."/>
        </authorList>
    </citation>
    <scope>NUCLEOTIDE SEQUENCE</scope>
    <source>
        <strain evidence="10">V4I22</strain>
    </source>
</reference>